<accession>A0A1B6H138</accession>
<feature type="compositionally biased region" description="Low complexity" evidence="1">
    <location>
        <begin position="82"/>
        <end position="92"/>
    </location>
</feature>
<dbReference type="AlphaFoldDB" id="A0A1B6H138"/>
<protein>
    <submittedName>
        <fullName evidence="2">Uncharacterized protein</fullName>
    </submittedName>
</protein>
<evidence type="ECO:0000313" key="2">
    <source>
        <dbReference type="EMBL" id="JAS68385.1"/>
    </source>
</evidence>
<proteinExistence type="predicted"/>
<gene>
    <name evidence="2" type="ORF">g.11317</name>
</gene>
<feature type="non-terminal residue" evidence="2">
    <location>
        <position position="123"/>
    </location>
</feature>
<dbReference type="EMBL" id="GECZ01001384">
    <property type="protein sequence ID" value="JAS68385.1"/>
    <property type="molecule type" value="Transcribed_RNA"/>
</dbReference>
<reference evidence="2" key="1">
    <citation type="submission" date="2015-11" db="EMBL/GenBank/DDBJ databases">
        <title>De novo transcriptome assembly of four potential Pierce s Disease insect vectors from Arizona vineyards.</title>
        <authorList>
            <person name="Tassone E.E."/>
        </authorList>
    </citation>
    <scope>NUCLEOTIDE SEQUENCE</scope>
</reference>
<name>A0A1B6H138_9HEMI</name>
<sequence>FVDPHKCFIIQMTVAYNRLQISRIHDTEGSKRQSAVASPVPTLARWAGAEWGVYDVPEGAVLCRLPSMVHVWRPPPSPGRVQDAASHQAQQDQEQEDCGYPSCLRAGHCETSARRCLVCTEVT</sequence>
<feature type="non-terminal residue" evidence="2">
    <location>
        <position position="1"/>
    </location>
</feature>
<feature type="region of interest" description="Disordered" evidence="1">
    <location>
        <begin position="74"/>
        <end position="97"/>
    </location>
</feature>
<evidence type="ECO:0000256" key="1">
    <source>
        <dbReference type="SAM" id="MobiDB-lite"/>
    </source>
</evidence>
<organism evidence="2">
    <name type="scientific">Cuerna arida</name>
    <dbReference type="NCBI Taxonomy" id="1464854"/>
    <lineage>
        <taxon>Eukaryota</taxon>
        <taxon>Metazoa</taxon>
        <taxon>Ecdysozoa</taxon>
        <taxon>Arthropoda</taxon>
        <taxon>Hexapoda</taxon>
        <taxon>Insecta</taxon>
        <taxon>Pterygota</taxon>
        <taxon>Neoptera</taxon>
        <taxon>Paraneoptera</taxon>
        <taxon>Hemiptera</taxon>
        <taxon>Auchenorrhyncha</taxon>
        <taxon>Membracoidea</taxon>
        <taxon>Cicadellidae</taxon>
        <taxon>Cicadellinae</taxon>
        <taxon>Proconiini</taxon>
        <taxon>Cuerna</taxon>
    </lineage>
</organism>